<evidence type="ECO:0000256" key="2">
    <source>
        <dbReference type="ARBA" id="ARBA00001968"/>
    </source>
</evidence>
<dbReference type="InterPro" id="IPR036397">
    <property type="entry name" value="RNaseH_sf"/>
</dbReference>
<dbReference type="HOGENOM" id="CLU_027974_1_1_1"/>
<name>A2Z4R4_ORYSI</name>
<reference evidence="18 19" key="1">
    <citation type="journal article" date="2005" name="PLoS Biol.">
        <title>The genomes of Oryza sativa: a history of duplications.</title>
        <authorList>
            <person name="Yu J."/>
            <person name="Wang J."/>
            <person name="Lin W."/>
            <person name="Li S."/>
            <person name="Li H."/>
            <person name="Zhou J."/>
            <person name="Ni P."/>
            <person name="Dong W."/>
            <person name="Hu S."/>
            <person name="Zeng C."/>
            <person name="Zhang J."/>
            <person name="Zhang Y."/>
            <person name="Li R."/>
            <person name="Xu Z."/>
            <person name="Li S."/>
            <person name="Li X."/>
            <person name="Zheng H."/>
            <person name="Cong L."/>
            <person name="Lin L."/>
            <person name="Yin J."/>
            <person name="Geng J."/>
            <person name="Li G."/>
            <person name="Shi J."/>
            <person name="Liu J."/>
            <person name="Lv H."/>
            <person name="Li J."/>
            <person name="Wang J."/>
            <person name="Deng Y."/>
            <person name="Ran L."/>
            <person name="Shi X."/>
            <person name="Wang X."/>
            <person name="Wu Q."/>
            <person name="Li C."/>
            <person name="Ren X."/>
            <person name="Wang J."/>
            <person name="Wang X."/>
            <person name="Li D."/>
            <person name="Liu D."/>
            <person name="Zhang X."/>
            <person name="Ji Z."/>
            <person name="Zhao W."/>
            <person name="Sun Y."/>
            <person name="Zhang Z."/>
            <person name="Bao J."/>
            <person name="Han Y."/>
            <person name="Dong L."/>
            <person name="Ji J."/>
            <person name="Chen P."/>
            <person name="Wu S."/>
            <person name="Liu J."/>
            <person name="Xiao Y."/>
            <person name="Bu D."/>
            <person name="Tan J."/>
            <person name="Yang L."/>
            <person name="Ye C."/>
            <person name="Zhang J."/>
            <person name="Xu J."/>
            <person name="Zhou Y."/>
            <person name="Yu Y."/>
            <person name="Zhang B."/>
            <person name="Zhuang S."/>
            <person name="Wei H."/>
            <person name="Liu B."/>
            <person name="Lei M."/>
            <person name="Yu H."/>
            <person name="Li Y."/>
            <person name="Xu H."/>
            <person name="Wei S."/>
            <person name="He X."/>
            <person name="Fang L."/>
            <person name="Zhang Z."/>
            <person name="Zhang Y."/>
            <person name="Huang X."/>
            <person name="Su Z."/>
            <person name="Tong W."/>
            <person name="Li J."/>
            <person name="Tong Z."/>
            <person name="Li S."/>
            <person name="Ye J."/>
            <person name="Wang L."/>
            <person name="Fang L."/>
            <person name="Lei T."/>
            <person name="Chen C."/>
            <person name="Chen H."/>
            <person name="Xu Z."/>
            <person name="Li H."/>
            <person name="Huang H."/>
            <person name="Zhang F."/>
            <person name="Xu H."/>
            <person name="Li N."/>
            <person name="Zhao C."/>
            <person name="Li S."/>
            <person name="Dong L."/>
            <person name="Huang Y."/>
            <person name="Li L."/>
            <person name="Xi Y."/>
            <person name="Qi Q."/>
            <person name="Li W."/>
            <person name="Zhang B."/>
            <person name="Hu W."/>
            <person name="Zhang Y."/>
            <person name="Tian X."/>
            <person name="Jiao Y."/>
            <person name="Liang X."/>
            <person name="Jin J."/>
            <person name="Gao L."/>
            <person name="Zheng W."/>
            <person name="Hao B."/>
            <person name="Liu S."/>
            <person name="Wang W."/>
            <person name="Yuan L."/>
            <person name="Cao M."/>
            <person name="McDermott J."/>
            <person name="Samudrala R."/>
            <person name="Wang J."/>
            <person name="Wong G.K."/>
            <person name="Yang H."/>
        </authorList>
    </citation>
    <scope>NUCLEOTIDE SEQUENCE [LARGE SCALE GENOMIC DNA]</scope>
    <source>
        <strain evidence="19">cv. 93-11</strain>
    </source>
</reference>
<keyword evidence="8" id="KW-0963">Cytoplasm</keyword>
<evidence type="ECO:0000256" key="15">
    <source>
        <dbReference type="ARBA" id="ARBA00023163"/>
    </source>
</evidence>
<dbReference type="Gene3D" id="3.30.420.10">
    <property type="entry name" value="Ribonuclease H-like superfamily/Ribonuclease H"/>
    <property type="match status" value="1"/>
</dbReference>
<dbReference type="EMBL" id="CM000135">
    <property type="protein sequence ID" value="EAY77598.1"/>
    <property type="molecule type" value="Genomic_DNA"/>
</dbReference>
<dbReference type="SUPFAM" id="SSF53098">
    <property type="entry name" value="Ribonuclease H-like"/>
    <property type="match status" value="1"/>
</dbReference>
<evidence type="ECO:0000313" key="19">
    <source>
        <dbReference type="Proteomes" id="UP000007015"/>
    </source>
</evidence>
<keyword evidence="10" id="KW-0479">Metal-binding</keyword>
<dbReference type="InterPro" id="IPR012337">
    <property type="entry name" value="RNaseH-like_sf"/>
</dbReference>
<evidence type="ECO:0000256" key="6">
    <source>
        <dbReference type="ARBA" id="ARBA00011757"/>
    </source>
</evidence>
<evidence type="ECO:0000256" key="10">
    <source>
        <dbReference type="ARBA" id="ARBA00022723"/>
    </source>
</evidence>
<keyword evidence="14" id="KW-0805">Transcription regulation</keyword>
<sequence>MAASSSSSMASSSQPRMMEQSLFYTQPPARAVHTRKVTAVNLHREMSLIRSLMPTFPFVAVDTQFPGVVHPHPRGAGVTADNRYAAVRANADELCLLQLGITLSAADGRLPVDGALVEFMWEFDFAGFDARYHRHAPESVHFLRAQGFDFEAARLAGVPALAFAAELAASGILGLRGVTWVAFGGMYDVAFLLRLATGGAPLPATRLGFLAQVGAIFGTQVFDAKHMASLLHMHGGLAAVGAMLRLPPQLPRCHMAGQNSVMALQLFMELRRRFSDLGGSLHSCSLKIEGLT</sequence>
<comment type="subcellular location">
    <subcellularLocation>
        <location evidence="4">Cytoplasm</location>
    </subcellularLocation>
    <subcellularLocation>
        <location evidence="3">Nucleus</location>
    </subcellularLocation>
</comment>
<comment type="catalytic activity">
    <reaction evidence="1">
        <text>Exonucleolytic cleavage of poly(A) to 5'-AMP.</text>
        <dbReference type="EC" id="3.1.13.4"/>
    </reaction>
</comment>
<keyword evidence="11" id="KW-0378">Hydrolase</keyword>
<dbReference type="GO" id="GO:0003723">
    <property type="term" value="F:RNA binding"/>
    <property type="evidence" value="ECO:0007669"/>
    <property type="project" value="UniProtKB-KW"/>
</dbReference>
<proteinExistence type="inferred from homology"/>
<evidence type="ECO:0000256" key="14">
    <source>
        <dbReference type="ARBA" id="ARBA00023015"/>
    </source>
</evidence>
<evidence type="ECO:0000313" key="18">
    <source>
        <dbReference type="EMBL" id="EAY77598.1"/>
    </source>
</evidence>
<evidence type="ECO:0000256" key="16">
    <source>
        <dbReference type="ARBA" id="ARBA00023242"/>
    </source>
</evidence>
<dbReference type="GO" id="GO:0005737">
    <property type="term" value="C:cytoplasm"/>
    <property type="evidence" value="ECO:0007669"/>
    <property type="project" value="UniProtKB-SubCell"/>
</dbReference>
<evidence type="ECO:0000256" key="13">
    <source>
        <dbReference type="ARBA" id="ARBA00022884"/>
    </source>
</evidence>
<dbReference type="EC" id="3.1.13.4" evidence="7"/>
<accession>A2Z4R4</accession>
<protein>
    <recommendedName>
        <fullName evidence="7">poly(A)-specific ribonuclease</fullName>
        <ecNumber evidence="7">3.1.13.4</ecNumber>
    </recommendedName>
</protein>
<evidence type="ECO:0000256" key="7">
    <source>
        <dbReference type="ARBA" id="ARBA00012161"/>
    </source>
</evidence>
<dbReference type="InterPro" id="IPR039637">
    <property type="entry name" value="CNOT7/CNOT8/Pop2"/>
</dbReference>
<dbReference type="STRING" id="39946.A2Z4R4"/>
<dbReference type="GO" id="GO:0030014">
    <property type="term" value="C:CCR4-NOT complex"/>
    <property type="evidence" value="ECO:0007669"/>
    <property type="project" value="InterPro"/>
</dbReference>
<evidence type="ECO:0000256" key="11">
    <source>
        <dbReference type="ARBA" id="ARBA00022801"/>
    </source>
</evidence>
<keyword evidence="15" id="KW-0804">Transcription</keyword>
<evidence type="ECO:0000256" key="8">
    <source>
        <dbReference type="ARBA" id="ARBA00022490"/>
    </source>
</evidence>
<keyword evidence="13" id="KW-0694">RNA-binding</keyword>
<dbReference type="FunFam" id="3.30.420.10:FF:000067">
    <property type="entry name" value="Putative CCR4-associated factor 1 11"/>
    <property type="match status" value="1"/>
</dbReference>
<evidence type="ECO:0000256" key="1">
    <source>
        <dbReference type="ARBA" id="ARBA00001663"/>
    </source>
</evidence>
<keyword evidence="9" id="KW-0540">Nuclease</keyword>
<evidence type="ECO:0000256" key="9">
    <source>
        <dbReference type="ARBA" id="ARBA00022722"/>
    </source>
</evidence>
<evidence type="ECO:0000256" key="12">
    <source>
        <dbReference type="ARBA" id="ARBA00022839"/>
    </source>
</evidence>
<comment type="similarity">
    <text evidence="5">Belongs to the CAF1 family.</text>
</comment>
<dbReference type="Pfam" id="PF04857">
    <property type="entry name" value="CAF1"/>
    <property type="match status" value="1"/>
</dbReference>
<dbReference type="GO" id="GO:0004535">
    <property type="term" value="F:poly(A)-specific ribonuclease activity"/>
    <property type="evidence" value="ECO:0007669"/>
    <property type="project" value="UniProtKB-EC"/>
</dbReference>
<dbReference type="PANTHER" id="PTHR10797">
    <property type="entry name" value="CCR4-NOT TRANSCRIPTION COMPLEX SUBUNIT"/>
    <property type="match status" value="1"/>
</dbReference>
<gene>
    <name evidence="18" type="ORF">OsI_32639</name>
</gene>
<evidence type="ECO:0000256" key="3">
    <source>
        <dbReference type="ARBA" id="ARBA00004123"/>
    </source>
</evidence>
<comment type="function">
    <text evidence="17">Ubiquitous transcription factor required for a diverse set of processes. It is a component of the CCR4 complex involved in the control of gene expression.</text>
</comment>
<dbReference type="Gramene" id="BGIOSGA032475-TA">
    <property type="protein sequence ID" value="BGIOSGA032475-PA"/>
    <property type="gene ID" value="BGIOSGA032475"/>
</dbReference>
<comment type="subunit">
    <text evidence="6">Component of the CCR4-NOT complex, at least composed of CRR4 and CAF1 proteins.</text>
</comment>
<dbReference type="AlphaFoldDB" id="A2Z4R4"/>
<keyword evidence="12" id="KW-0269">Exonuclease</keyword>
<dbReference type="OMA" id="WEFDFAG"/>
<evidence type="ECO:0000256" key="17">
    <source>
        <dbReference type="ARBA" id="ARBA00025148"/>
    </source>
</evidence>
<keyword evidence="19" id="KW-1185">Reference proteome</keyword>
<keyword evidence="16" id="KW-0539">Nucleus</keyword>
<dbReference type="Proteomes" id="UP000007015">
    <property type="component" value="Chromosome 10"/>
</dbReference>
<evidence type="ECO:0000256" key="5">
    <source>
        <dbReference type="ARBA" id="ARBA00008372"/>
    </source>
</evidence>
<organism evidence="18 19">
    <name type="scientific">Oryza sativa subsp. indica</name>
    <name type="common">Rice</name>
    <dbReference type="NCBI Taxonomy" id="39946"/>
    <lineage>
        <taxon>Eukaryota</taxon>
        <taxon>Viridiplantae</taxon>
        <taxon>Streptophyta</taxon>
        <taxon>Embryophyta</taxon>
        <taxon>Tracheophyta</taxon>
        <taxon>Spermatophyta</taxon>
        <taxon>Magnoliopsida</taxon>
        <taxon>Liliopsida</taxon>
        <taxon>Poales</taxon>
        <taxon>Poaceae</taxon>
        <taxon>BOP clade</taxon>
        <taxon>Oryzoideae</taxon>
        <taxon>Oryzeae</taxon>
        <taxon>Oryzinae</taxon>
        <taxon>Oryza</taxon>
        <taxon>Oryza sativa</taxon>
    </lineage>
</organism>
<dbReference type="GO" id="GO:0005634">
    <property type="term" value="C:nucleus"/>
    <property type="evidence" value="ECO:0007669"/>
    <property type="project" value="UniProtKB-SubCell"/>
</dbReference>
<dbReference type="InterPro" id="IPR006941">
    <property type="entry name" value="RNase_CAF1"/>
</dbReference>
<evidence type="ECO:0000256" key="4">
    <source>
        <dbReference type="ARBA" id="ARBA00004496"/>
    </source>
</evidence>
<comment type="cofactor">
    <cofactor evidence="2">
        <name>a divalent metal cation</name>
        <dbReference type="ChEBI" id="CHEBI:60240"/>
    </cofactor>
</comment>
<dbReference type="GO" id="GO:0046872">
    <property type="term" value="F:metal ion binding"/>
    <property type="evidence" value="ECO:0007669"/>
    <property type="project" value="UniProtKB-KW"/>
</dbReference>